<dbReference type="InterPro" id="IPR029044">
    <property type="entry name" value="Nucleotide-diphossugar_trans"/>
</dbReference>
<dbReference type="SUPFAM" id="SSF160246">
    <property type="entry name" value="EspE N-terminal domain-like"/>
    <property type="match status" value="1"/>
</dbReference>
<gene>
    <name evidence="3" type="ORF">CFB84_34420</name>
</gene>
<dbReference type="NCBIfam" id="NF011305">
    <property type="entry name" value="PRK14716.1-3"/>
    <property type="match status" value="1"/>
</dbReference>
<feature type="domain" description="Glycosyltransferase 2-like" evidence="2">
    <location>
        <begin position="164"/>
        <end position="382"/>
    </location>
</feature>
<accession>A0A228I222</accession>
<keyword evidence="1" id="KW-1133">Transmembrane helix</keyword>
<sequence length="655" mass="73398">MMDNMIWSAYLYALNLVTIVTAIVILVSTLDDLTLDACYWSFEIGRILRREKSQTIDIGMLRALEERHLALMVPAWKEYDVIAKMIENTLATLEYERYVIFVGTYHNDAETTAEVERMVRRYPGRVTRATVMNDGPTCKADCLNWIVEAILRYEAVHHIQFAGVVMHDCEDVIHPVELKYLNHAVAESDLVQLPVLSLPRKWNEFVAGCYLDDFSETHQKDVPVRARLTGIVPGAGVASCYSRRSIEAAMKERNGCPFNTSSLTEDYDFSFRLRDLGMKETFARFPLSDIARDTGAERASGSSSVVNRNLLATREYFPKTFRTAYRQRARWILGIAFQGWEQLGWKGNLLTRYMFFHDRKGIVTSLFSVIAYGVLLNFLLLAALQKAGHAIPVGATALAASPWVAPLLWVNTVMLFARAGQRYHFVSKLNGPVQGLLSIPRMFVNNLINFYAVCRAWRIYLGHLASGKPIAWDKTSHTYLSNKELGKARLKIGEILVGWGVVTLEQLQASLEKQLICGKRLGELLIEGSALSTESLADAIAEQAELPRVCLSNVAVGHFADSLAFELQYAYRAVPFSTADDGTLNIAVGRPLTPDEQDVVRRGARAKVAYFIACDLEITAELARHSRFVELVRARDVDPSAQQDAPTKKPSGEQA</sequence>
<dbReference type="AlphaFoldDB" id="A0A228I222"/>
<name>A0A228I222_9BURK</name>
<keyword evidence="1" id="KW-0812">Transmembrane</keyword>
<dbReference type="Pfam" id="PF13632">
    <property type="entry name" value="Glyco_trans_2_3"/>
    <property type="match status" value="1"/>
</dbReference>
<reference evidence="4" key="1">
    <citation type="submission" date="2017-06" db="EMBL/GenBank/DDBJ databases">
        <authorList>
            <person name="LiPuma J."/>
            <person name="Spilker T."/>
        </authorList>
    </citation>
    <scope>NUCLEOTIDE SEQUENCE [LARGE SCALE GENOMIC DNA]</scope>
    <source>
        <strain evidence="4">AU17325</strain>
    </source>
</reference>
<evidence type="ECO:0000259" key="2">
    <source>
        <dbReference type="Pfam" id="PF13632"/>
    </source>
</evidence>
<dbReference type="NCBIfam" id="NF012033">
    <property type="entry name" value="PRK15489.1"/>
    <property type="match status" value="1"/>
</dbReference>
<dbReference type="InterPro" id="IPR001173">
    <property type="entry name" value="Glyco_trans_2-like"/>
</dbReference>
<protein>
    <submittedName>
        <fullName evidence="3">Phage receptor protein</fullName>
    </submittedName>
</protein>
<dbReference type="InterPro" id="IPR037257">
    <property type="entry name" value="T2SS_E_N_sf"/>
</dbReference>
<evidence type="ECO:0000313" key="3">
    <source>
        <dbReference type="EMBL" id="OXI36467.1"/>
    </source>
</evidence>
<dbReference type="Gene3D" id="3.90.550.10">
    <property type="entry name" value="Spore Coat Polysaccharide Biosynthesis Protein SpsA, Chain A"/>
    <property type="match status" value="1"/>
</dbReference>
<evidence type="ECO:0000256" key="1">
    <source>
        <dbReference type="SAM" id="Phobius"/>
    </source>
</evidence>
<evidence type="ECO:0000313" key="4">
    <source>
        <dbReference type="Proteomes" id="UP000214600"/>
    </source>
</evidence>
<dbReference type="SUPFAM" id="SSF53448">
    <property type="entry name" value="Nucleotide-diphospho-sugar transferases"/>
    <property type="match status" value="1"/>
</dbReference>
<keyword evidence="1" id="KW-0472">Membrane</keyword>
<comment type="caution">
    <text evidence="3">The sequence shown here is derived from an EMBL/GenBank/DDBJ whole genome shotgun (WGS) entry which is preliminary data.</text>
</comment>
<keyword evidence="3" id="KW-0675">Receptor</keyword>
<organism evidence="3 4">
    <name type="scientific">Burkholderia aenigmatica</name>
    <dbReference type="NCBI Taxonomy" id="2015348"/>
    <lineage>
        <taxon>Bacteria</taxon>
        <taxon>Pseudomonadati</taxon>
        <taxon>Pseudomonadota</taxon>
        <taxon>Betaproteobacteria</taxon>
        <taxon>Burkholderiales</taxon>
        <taxon>Burkholderiaceae</taxon>
        <taxon>Burkholderia</taxon>
        <taxon>Burkholderia cepacia complex</taxon>
    </lineage>
</organism>
<proteinExistence type="predicted"/>
<dbReference type="Proteomes" id="UP000214600">
    <property type="component" value="Unassembled WGS sequence"/>
</dbReference>
<dbReference type="OrthoDB" id="5294733at2"/>
<feature type="transmembrane region" description="Helical" evidence="1">
    <location>
        <begin position="6"/>
        <end position="27"/>
    </location>
</feature>
<feature type="transmembrane region" description="Helical" evidence="1">
    <location>
        <begin position="362"/>
        <end position="384"/>
    </location>
</feature>
<dbReference type="EMBL" id="NKFA01000023">
    <property type="protein sequence ID" value="OXI36467.1"/>
    <property type="molecule type" value="Genomic_DNA"/>
</dbReference>
<reference evidence="3 4" key="2">
    <citation type="submission" date="2017-08" db="EMBL/GenBank/DDBJ databases">
        <title>WGS of novel Burkholderia cepaca complex species.</title>
        <authorList>
            <person name="Lipuma J."/>
            <person name="Spilker T."/>
        </authorList>
    </citation>
    <scope>NUCLEOTIDE SEQUENCE [LARGE SCALE GENOMIC DNA]</scope>
    <source>
        <strain evidence="3 4">AU17325</strain>
    </source>
</reference>
<feature type="transmembrane region" description="Helical" evidence="1">
    <location>
        <begin position="390"/>
        <end position="417"/>
    </location>
</feature>
<dbReference type="RefSeq" id="WP_089453700.1">
    <property type="nucleotide sequence ID" value="NZ_NKFA01000023.1"/>
</dbReference>